<keyword evidence="2" id="KW-1185">Reference proteome</keyword>
<dbReference type="InterPro" id="IPR006429">
    <property type="entry name" value="Phage_lambda_portal"/>
</dbReference>
<name>A0A1Z4BY38_9GAMM</name>
<dbReference type="KEGG" id="mpsy:CEK71_09030"/>
<proteinExistence type="predicted"/>
<dbReference type="Pfam" id="PF05136">
    <property type="entry name" value="Phage_portal_2"/>
    <property type="match status" value="1"/>
</dbReference>
<evidence type="ECO:0000313" key="2">
    <source>
        <dbReference type="Proteomes" id="UP000197019"/>
    </source>
</evidence>
<reference evidence="1 2" key="1">
    <citation type="submission" date="2017-06" db="EMBL/GenBank/DDBJ databases">
        <title>Genome Sequencing of the methanotroph Methylovulum psychrotolerants str. HV10-M2 isolated from a high-altitude environment.</title>
        <authorList>
            <person name="Mateos-Rivera A."/>
        </authorList>
    </citation>
    <scope>NUCLEOTIDE SEQUENCE [LARGE SCALE GENOMIC DNA]</scope>
    <source>
        <strain evidence="1 2">HV10_M2</strain>
    </source>
</reference>
<evidence type="ECO:0008006" key="3">
    <source>
        <dbReference type="Google" id="ProtNLM"/>
    </source>
</evidence>
<evidence type="ECO:0000313" key="1">
    <source>
        <dbReference type="EMBL" id="ASF46214.1"/>
    </source>
</evidence>
<dbReference type="AlphaFoldDB" id="A0A1Z4BY38"/>
<protein>
    <recommendedName>
        <fullName evidence="3">Phage portal protein</fullName>
    </recommendedName>
</protein>
<sequence length="188" mass="21358">MKKAQVIDFKTRRYDAASQTSRTSGWYTPSTDANSAITYPQLIRNRARDLARNNHWANKGLTVIVNNTIGYGIRATWTAKNARATKQARALWKQWAESTQCDSQGLTNFYGIQQAVMRGVAESGECLIRLRPRYVSDGLAVPFQLQVLEPDYLYEYNDGVLANGNYIQRGIEYNPLGKRVAYYLYEGV</sequence>
<dbReference type="EMBL" id="CP022129">
    <property type="protein sequence ID" value="ASF46214.1"/>
    <property type="molecule type" value="Genomic_DNA"/>
</dbReference>
<dbReference type="GO" id="GO:0019068">
    <property type="term" value="P:virion assembly"/>
    <property type="evidence" value="ECO:0007669"/>
    <property type="project" value="InterPro"/>
</dbReference>
<gene>
    <name evidence="1" type="ORF">CEK71_09030</name>
</gene>
<dbReference type="GO" id="GO:0005198">
    <property type="term" value="F:structural molecule activity"/>
    <property type="evidence" value="ECO:0007669"/>
    <property type="project" value="InterPro"/>
</dbReference>
<dbReference type="Proteomes" id="UP000197019">
    <property type="component" value="Chromosome"/>
</dbReference>
<accession>A0A1Z4BY38</accession>
<dbReference type="OrthoDB" id="622132at2"/>
<organism evidence="1 2">
    <name type="scientific">Methylovulum psychrotolerans</name>
    <dbReference type="NCBI Taxonomy" id="1704499"/>
    <lineage>
        <taxon>Bacteria</taxon>
        <taxon>Pseudomonadati</taxon>
        <taxon>Pseudomonadota</taxon>
        <taxon>Gammaproteobacteria</taxon>
        <taxon>Methylococcales</taxon>
        <taxon>Methylococcaceae</taxon>
        <taxon>Methylovulum</taxon>
    </lineage>
</organism>
<dbReference type="RefSeq" id="WP_088619088.1">
    <property type="nucleotide sequence ID" value="NZ_CP022129.1"/>
</dbReference>